<gene>
    <name evidence="1" type="ORF">EFY79_08220</name>
</gene>
<name>A0A3M9NHV4_9BACT</name>
<keyword evidence="2" id="KW-1185">Reference proteome</keyword>
<evidence type="ECO:0000313" key="2">
    <source>
        <dbReference type="Proteomes" id="UP000267223"/>
    </source>
</evidence>
<evidence type="ECO:0000313" key="1">
    <source>
        <dbReference type="EMBL" id="RNI37374.1"/>
    </source>
</evidence>
<dbReference type="EMBL" id="RJJR01000005">
    <property type="protein sequence ID" value="RNI37374.1"/>
    <property type="molecule type" value="Genomic_DNA"/>
</dbReference>
<comment type="caution">
    <text evidence="1">The sequence shown here is derived from an EMBL/GenBank/DDBJ whole genome shotgun (WGS) entry which is preliminary data.</text>
</comment>
<accession>A0A3M9NHV4</accession>
<reference evidence="1 2" key="1">
    <citation type="submission" date="2018-11" db="EMBL/GenBank/DDBJ databases">
        <title>Draft genome sequence of Ferruginibacter sp. BO-59.</title>
        <authorList>
            <person name="Im W.T."/>
        </authorList>
    </citation>
    <scope>NUCLEOTIDE SEQUENCE [LARGE SCALE GENOMIC DNA]</scope>
    <source>
        <strain evidence="1 2">BO-59</strain>
    </source>
</reference>
<organism evidence="1 2">
    <name type="scientific">Hanamia caeni</name>
    <dbReference type="NCBI Taxonomy" id="2294116"/>
    <lineage>
        <taxon>Bacteria</taxon>
        <taxon>Pseudomonadati</taxon>
        <taxon>Bacteroidota</taxon>
        <taxon>Chitinophagia</taxon>
        <taxon>Chitinophagales</taxon>
        <taxon>Chitinophagaceae</taxon>
        <taxon>Hanamia</taxon>
    </lineage>
</organism>
<dbReference type="AlphaFoldDB" id="A0A3M9NHV4"/>
<sequence>MDIMSVGNPEESGICPATHRLVQSIIILRREWVESSAEFLRKDSACSEESKLKVLLCYYSNDFYSIFLETGIKKASTILDSGI</sequence>
<proteinExistence type="predicted"/>
<protein>
    <submittedName>
        <fullName evidence="1">Uncharacterized protein</fullName>
    </submittedName>
</protein>
<dbReference type="Proteomes" id="UP000267223">
    <property type="component" value="Unassembled WGS sequence"/>
</dbReference>